<dbReference type="GO" id="GO:0045275">
    <property type="term" value="C:respiratory chain complex III"/>
    <property type="evidence" value="ECO:0007669"/>
    <property type="project" value="InterPro"/>
</dbReference>
<feature type="binding site" description="axial binding residue" evidence="18">
    <location>
        <position position="170"/>
    </location>
    <ligand>
        <name>heme b</name>
        <dbReference type="ChEBI" id="CHEBI:60344"/>
        <label>b562</label>
    </ligand>
    <ligandPart>
        <name>Fe</name>
        <dbReference type="ChEBI" id="CHEBI:18248"/>
    </ligandPart>
</feature>
<dbReference type="InterPro" id="IPR027387">
    <property type="entry name" value="Cytb/b6-like_sf"/>
</dbReference>
<feature type="transmembrane region" description="Helical" evidence="19">
    <location>
        <begin position="219"/>
        <end position="238"/>
    </location>
</feature>
<accession>A0A9E8G7A3</accession>
<name>A0A9E8G7A3_9HYME</name>
<dbReference type="InterPro" id="IPR005798">
    <property type="entry name" value="Cyt_b/b6_C"/>
</dbReference>
<dbReference type="CDD" id="cd00290">
    <property type="entry name" value="cytochrome_b_C"/>
    <property type="match status" value="1"/>
</dbReference>
<dbReference type="AlphaFoldDB" id="A0A9E8G7A3"/>
<keyword evidence="11 19" id="KW-0249">Electron transport</keyword>
<dbReference type="Gene3D" id="1.20.810.10">
    <property type="entry name" value="Cytochrome Bc1 Complex, Chain C"/>
    <property type="match status" value="1"/>
</dbReference>
<evidence type="ECO:0000256" key="18">
    <source>
        <dbReference type="PIRSR" id="PIRSR038885-2"/>
    </source>
</evidence>
<feature type="binding site" description="axial binding residue" evidence="18">
    <location>
        <position position="184"/>
    </location>
    <ligand>
        <name>heme b</name>
        <dbReference type="ChEBI" id="CHEBI:60344"/>
        <label>b566</label>
    </ligand>
    <ligandPart>
        <name>Fe</name>
        <dbReference type="ChEBI" id="CHEBI:18248"/>
    </ligandPart>
</feature>
<feature type="transmembrane region" description="Helical" evidence="19">
    <location>
        <begin position="75"/>
        <end position="93"/>
    </location>
</feature>
<keyword evidence="13 18" id="KW-0408">Iron</keyword>
<dbReference type="GO" id="GO:0005743">
    <property type="term" value="C:mitochondrial inner membrane"/>
    <property type="evidence" value="ECO:0007669"/>
    <property type="project" value="UniProtKB-SubCell"/>
</dbReference>
<comment type="function">
    <text evidence="1 19">Component of the ubiquinol-cytochrome c reductase complex (complex III or cytochrome b-c1 complex) that is part of the mitochondrial respiratory chain. The b-c1 complex mediates electron transfer from ubiquinol to cytochrome c. Contributes to the generation of a proton gradient across the mitochondrial membrane that is then used for ATP synthesis.</text>
</comment>
<feature type="binding site" description="axial binding residue" evidence="18">
    <location>
        <position position="71"/>
    </location>
    <ligand>
        <name>heme b</name>
        <dbReference type="ChEBI" id="CHEBI:60344"/>
        <label>b562</label>
    </ligand>
    <ligandPart>
        <name>Fe</name>
        <dbReference type="ChEBI" id="CHEBI:18248"/>
    </ligandPart>
</feature>
<dbReference type="PROSITE" id="PS51003">
    <property type="entry name" value="CYTB_CTER"/>
    <property type="match status" value="1"/>
</dbReference>
<comment type="similarity">
    <text evidence="19">Belongs to the cytochrome b family.</text>
</comment>
<feature type="binding site" evidence="17">
    <location>
        <position position="189"/>
    </location>
    <ligand>
        <name>a ubiquinone</name>
        <dbReference type="ChEBI" id="CHEBI:16389"/>
    </ligand>
</feature>
<keyword evidence="6 18" id="KW-0349">Heme</keyword>
<dbReference type="InterPro" id="IPR036150">
    <property type="entry name" value="Cyt_b/b6_C_sf"/>
</dbReference>
<dbReference type="GO" id="GO:0046872">
    <property type="term" value="F:metal ion binding"/>
    <property type="evidence" value="ECO:0007669"/>
    <property type="project" value="UniProtKB-UniRule"/>
</dbReference>
<feature type="transmembrane region" description="Helical" evidence="19">
    <location>
        <begin position="17"/>
        <end position="39"/>
    </location>
</feature>
<dbReference type="EMBL" id="OM677824">
    <property type="protein sequence ID" value="UZT67470.1"/>
    <property type="molecule type" value="Genomic_DNA"/>
</dbReference>
<evidence type="ECO:0000256" key="13">
    <source>
        <dbReference type="ARBA" id="ARBA00023004"/>
    </source>
</evidence>
<evidence type="ECO:0000256" key="1">
    <source>
        <dbReference type="ARBA" id="ARBA00002566"/>
    </source>
</evidence>
<evidence type="ECO:0000256" key="6">
    <source>
        <dbReference type="ARBA" id="ARBA00022617"/>
    </source>
</evidence>
<dbReference type="Pfam" id="PF00033">
    <property type="entry name" value="Cytochrome_B"/>
    <property type="match status" value="1"/>
</dbReference>
<dbReference type="Pfam" id="PF00032">
    <property type="entry name" value="Cytochrom_B_C"/>
    <property type="match status" value="1"/>
</dbReference>
<evidence type="ECO:0000256" key="11">
    <source>
        <dbReference type="ARBA" id="ARBA00022982"/>
    </source>
</evidence>
<keyword evidence="5 19" id="KW-0813">Transport</keyword>
<feature type="transmembrane region" description="Helical" evidence="19">
    <location>
        <begin position="128"/>
        <end position="154"/>
    </location>
</feature>
<dbReference type="InterPro" id="IPR048260">
    <property type="entry name" value="Cytochrome_b_C_euk/bac"/>
</dbReference>
<evidence type="ECO:0000256" key="17">
    <source>
        <dbReference type="PIRSR" id="PIRSR038885-1"/>
    </source>
</evidence>
<reference evidence="22" key="1">
    <citation type="journal article" date="2022" name="Genes (Basel)">
        <title>Novel Gene Rearrangements in the Mitochondrial Genomes of Cynipoid Wasps (Hymenoptera: Cynipoidea).</title>
        <authorList>
            <person name="Shu X."/>
            <person name="Li Z."/>
            <person name="Yuan R."/>
            <person name="Tang P."/>
            <person name="Chen X."/>
        </authorList>
    </citation>
    <scope>NUCLEOTIDE SEQUENCE</scope>
</reference>
<dbReference type="PANTHER" id="PTHR19271:SF16">
    <property type="entry name" value="CYTOCHROME B"/>
    <property type="match status" value="1"/>
</dbReference>
<evidence type="ECO:0000259" key="20">
    <source>
        <dbReference type="PROSITE" id="PS51002"/>
    </source>
</evidence>
<keyword evidence="16 19" id="KW-0472">Membrane</keyword>
<proteinExistence type="inferred from homology"/>
<feature type="transmembrane region" description="Helical" evidence="19">
    <location>
        <begin position="99"/>
        <end position="121"/>
    </location>
</feature>
<comment type="cofactor">
    <cofactor evidence="18">
        <name>heme</name>
        <dbReference type="ChEBI" id="CHEBI:30413"/>
    </cofactor>
    <text evidence="18">Binds 2 heme groups non-covalently.</text>
</comment>
<keyword evidence="8 19" id="KW-0812">Transmembrane</keyword>
<evidence type="ECO:0000256" key="16">
    <source>
        <dbReference type="ARBA" id="ARBA00023136"/>
    </source>
</evidence>
<gene>
    <name evidence="22" type="primary">cob</name>
</gene>
<protein>
    <recommendedName>
        <fullName evidence="4 19">Cytochrome b</fullName>
    </recommendedName>
</protein>
<keyword evidence="10" id="KW-0999">Mitochondrion inner membrane</keyword>
<dbReference type="InterPro" id="IPR048259">
    <property type="entry name" value="Cytochrome_b_N_euk/bac"/>
</dbReference>
<feature type="transmembrane region" description="Helical" evidence="19">
    <location>
        <begin position="335"/>
        <end position="357"/>
    </location>
</feature>
<keyword evidence="14" id="KW-0830">Ubiquinone</keyword>
<evidence type="ECO:0000259" key="21">
    <source>
        <dbReference type="PROSITE" id="PS51003"/>
    </source>
</evidence>
<keyword evidence="12 19" id="KW-1133">Transmembrane helix</keyword>
<organism evidence="22">
    <name type="scientific">Pujadella villari</name>
    <dbReference type="NCBI Taxonomy" id="2943468"/>
    <lineage>
        <taxon>Eukaryota</taxon>
        <taxon>Metazoa</taxon>
        <taxon>Ecdysozoa</taxon>
        <taxon>Arthropoda</taxon>
        <taxon>Hexapoda</taxon>
        <taxon>Insecta</taxon>
        <taxon>Pterygota</taxon>
        <taxon>Neoptera</taxon>
        <taxon>Endopterygota</taxon>
        <taxon>Hymenoptera</taxon>
        <taxon>Apocrita</taxon>
        <taxon>Proctotrupomorpha</taxon>
        <taxon>Cynipoidea</taxon>
        <taxon>Figitidae</taxon>
        <taxon>Aspicerinae</taxon>
        <taxon>Pujadella</taxon>
    </lineage>
</organism>
<feature type="binding site" description="axial binding residue" evidence="18">
    <location>
        <position position="85"/>
    </location>
    <ligand>
        <name>heme b</name>
        <dbReference type="ChEBI" id="CHEBI:60344"/>
        <label>b566</label>
    </ligand>
    <ligandPart>
        <name>Fe</name>
        <dbReference type="ChEBI" id="CHEBI:18248"/>
    </ligandPart>
</feature>
<comment type="cofactor">
    <cofactor evidence="19">
        <name>heme b</name>
        <dbReference type="ChEBI" id="CHEBI:60344"/>
    </cofactor>
    <text evidence="19">Binds 2 heme groups non-covalently.</text>
</comment>
<feature type="domain" description="Cytochrome b/b6 N-terminal region profile" evidence="20">
    <location>
        <begin position="1"/>
        <end position="197"/>
    </location>
</feature>
<feature type="domain" description="Cytochrome b/b6 C-terminal region profile" evidence="21">
    <location>
        <begin position="198"/>
        <end position="365"/>
    </location>
</feature>
<evidence type="ECO:0000256" key="14">
    <source>
        <dbReference type="ARBA" id="ARBA00023075"/>
    </source>
</evidence>
<dbReference type="PROSITE" id="PS51002">
    <property type="entry name" value="CYTB_NTER"/>
    <property type="match status" value="1"/>
</dbReference>
<evidence type="ECO:0000256" key="7">
    <source>
        <dbReference type="ARBA" id="ARBA00022660"/>
    </source>
</evidence>
<keyword evidence="7 19" id="KW-0679">Respiratory chain</keyword>
<evidence type="ECO:0000256" key="2">
    <source>
        <dbReference type="ARBA" id="ARBA00004448"/>
    </source>
</evidence>
<feature type="transmembrane region" description="Helical" evidence="19">
    <location>
        <begin position="276"/>
        <end position="295"/>
    </location>
</feature>
<keyword evidence="15 19" id="KW-0496">Mitochondrion</keyword>
<comment type="subcellular location">
    <subcellularLocation>
        <location evidence="2">Mitochondrion inner membrane</location>
        <topology evidence="2">Multi-pass membrane protein</topology>
    </subcellularLocation>
</comment>
<comment type="subunit">
    <text evidence="3">The main subunits of complex b-c1 are: cytochrome b, cytochrome c1 and the Rieske protein.</text>
</comment>
<evidence type="ECO:0000256" key="5">
    <source>
        <dbReference type="ARBA" id="ARBA00022448"/>
    </source>
</evidence>
<reference evidence="22" key="2">
    <citation type="submission" date="2022-02" db="EMBL/GenBank/DDBJ databases">
        <authorList>
            <person name="Shu X.H."/>
            <person name="Li Z.K."/>
            <person name="Tang P."/>
            <person name="Chen X.X."/>
        </authorList>
    </citation>
    <scope>NUCLEOTIDE SEQUENCE</scope>
</reference>
<feature type="transmembrane region" description="Helical" evidence="19">
    <location>
        <begin position="166"/>
        <end position="188"/>
    </location>
</feature>
<evidence type="ECO:0000256" key="10">
    <source>
        <dbReference type="ARBA" id="ARBA00022792"/>
    </source>
</evidence>
<feature type="transmembrane region" description="Helical" evidence="19">
    <location>
        <begin position="311"/>
        <end position="328"/>
    </location>
</feature>
<dbReference type="InterPro" id="IPR005797">
    <property type="entry name" value="Cyt_b/b6_N"/>
</dbReference>
<sequence length="365" mass="42625">MNVKTIVYFPAPININMMWNFGSILGVFLMLQIVTGLFLSMHYTPHVMEAFNSIVVIMHDVNYGWCMRLMHMNGASFFFFFLFLHIGRGLYFGSYMFKYTWLSGGVIFILSMAVAFLGYVLPWGQMSFWGVTVITNLVSAFPYVGSDVVFWLWGGFSINNATLNRFYTFHFILPFFVLLMVFIHLMFLHITGSNNPVGVSSNLYKIPFHIYFTIKDIEVLLVIISSFMMMCFLGPYILGDPENFIMANSMLTPIHIQPEWYFLFAYAILRAIPNKLGGVIALLLSVMIILIMPFYNYNLMQSMGFYPLNQYVYWVYINVMLLLTWVGMQPIDYPFVLISQILSLIYFMYYILMPLFFKYWDEILS</sequence>
<dbReference type="PANTHER" id="PTHR19271">
    <property type="entry name" value="CYTOCHROME B"/>
    <property type="match status" value="1"/>
</dbReference>
<dbReference type="SUPFAM" id="SSF81648">
    <property type="entry name" value="a domain/subunit of cytochrome bc1 complex (Ubiquinol-cytochrome c reductase)"/>
    <property type="match status" value="1"/>
</dbReference>
<dbReference type="GO" id="GO:0006122">
    <property type="term" value="P:mitochondrial electron transport, ubiquinol to cytochrome c"/>
    <property type="evidence" value="ECO:0007669"/>
    <property type="project" value="TreeGrafter"/>
</dbReference>
<dbReference type="GO" id="GO:0016491">
    <property type="term" value="F:oxidoreductase activity"/>
    <property type="evidence" value="ECO:0007669"/>
    <property type="project" value="UniProtKB-UniRule"/>
</dbReference>
<evidence type="ECO:0000256" key="15">
    <source>
        <dbReference type="ARBA" id="ARBA00023128"/>
    </source>
</evidence>
<geneLocation type="mitochondrion" evidence="22"/>
<dbReference type="SUPFAM" id="SSF81342">
    <property type="entry name" value="Transmembrane di-heme cytochromes"/>
    <property type="match status" value="1"/>
</dbReference>
<dbReference type="CDD" id="cd00284">
    <property type="entry name" value="Cytochrome_b_N"/>
    <property type="match status" value="1"/>
</dbReference>
<dbReference type="GO" id="GO:0008121">
    <property type="term" value="F:quinol-cytochrome-c reductase activity"/>
    <property type="evidence" value="ECO:0007669"/>
    <property type="project" value="InterPro"/>
</dbReference>
<evidence type="ECO:0000256" key="9">
    <source>
        <dbReference type="ARBA" id="ARBA00022723"/>
    </source>
</evidence>
<dbReference type="PIRSF" id="PIRSF038885">
    <property type="entry name" value="COB"/>
    <property type="match status" value="1"/>
</dbReference>
<evidence type="ECO:0000256" key="3">
    <source>
        <dbReference type="ARBA" id="ARBA00011649"/>
    </source>
</evidence>
<keyword evidence="9 18" id="KW-0479">Metal-binding</keyword>
<evidence type="ECO:0000256" key="8">
    <source>
        <dbReference type="ARBA" id="ARBA00022692"/>
    </source>
</evidence>
<evidence type="ECO:0000256" key="12">
    <source>
        <dbReference type="ARBA" id="ARBA00022989"/>
    </source>
</evidence>
<evidence type="ECO:0000256" key="4">
    <source>
        <dbReference type="ARBA" id="ARBA00013531"/>
    </source>
</evidence>
<evidence type="ECO:0000313" key="22">
    <source>
        <dbReference type="EMBL" id="UZT67470.1"/>
    </source>
</evidence>
<dbReference type="InterPro" id="IPR030689">
    <property type="entry name" value="Cytochrome_b"/>
</dbReference>
<evidence type="ECO:0000256" key="19">
    <source>
        <dbReference type="RuleBase" id="RU362117"/>
    </source>
</evidence>
<dbReference type="InterPro" id="IPR016174">
    <property type="entry name" value="Di-haem_cyt_TM"/>
</dbReference>